<protein>
    <recommendedName>
        <fullName evidence="2">hydroxymethylpyrimidine kinase</fullName>
        <ecNumber evidence="2">2.7.1.49</ecNumber>
    </recommendedName>
</protein>
<keyword evidence="4" id="KW-0547">Nucleotide-binding</keyword>
<evidence type="ECO:0000259" key="7">
    <source>
        <dbReference type="Pfam" id="PF08543"/>
    </source>
</evidence>
<keyword evidence="3 9" id="KW-0808">Transferase</keyword>
<proteinExistence type="predicted"/>
<dbReference type="UniPathway" id="UPA00060">
    <property type="reaction ID" value="UER00138"/>
</dbReference>
<dbReference type="Gene3D" id="3.40.1190.20">
    <property type="match status" value="1"/>
</dbReference>
<comment type="pathway">
    <text evidence="1">Cofactor biosynthesis; thiamine diphosphate biosynthesis.</text>
</comment>
<dbReference type="SUPFAM" id="SSF53639">
    <property type="entry name" value="AraD/HMP-PK domain-like"/>
    <property type="match status" value="1"/>
</dbReference>
<dbReference type="GO" id="GO:0005829">
    <property type="term" value="C:cytosol"/>
    <property type="evidence" value="ECO:0007669"/>
    <property type="project" value="TreeGrafter"/>
</dbReference>
<evidence type="ECO:0000256" key="6">
    <source>
        <dbReference type="ARBA" id="ARBA00022840"/>
    </source>
</evidence>
<dbReference type="Gene3D" id="3.40.225.10">
    <property type="entry name" value="Class II aldolase/adducin N-terminal domain"/>
    <property type="match status" value="1"/>
</dbReference>
<dbReference type="NCBIfam" id="TIGR00097">
    <property type="entry name" value="HMP-P_kinase"/>
    <property type="match status" value="1"/>
</dbReference>
<evidence type="ECO:0000259" key="8">
    <source>
        <dbReference type="Pfam" id="PF10120"/>
    </source>
</evidence>
<dbReference type="Proteomes" id="UP000438699">
    <property type="component" value="Unassembled WGS sequence"/>
</dbReference>
<comment type="caution">
    <text evidence="9">The sequence shown here is derived from an EMBL/GenBank/DDBJ whole genome shotgun (WGS) entry which is preliminary data.</text>
</comment>
<dbReference type="EMBL" id="WAIE01000005">
    <property type="protein sequence ID" value="KAB1441234.1"/>
    <property type="molecule type" value="Genomic_DNA"/>
</dbReference>
<keyword evidence="10" id="KW-1185">Reference proteome</keyword>
<dbReference type="InterPro" id="IPR036409">
    <property type="entry name" value="Aldolase_II/adducin_N_sf"/>
</dbReference>
<dbReference type="Pfam" id="PF10120">
    <property type="entry name" value="ThiN"/>
    <property type="match status" value="1"/>
</dbReference>
<reference evidence="9 10" key="1">
    <citation type="journal article" date="2017" name="Int. J. Syst. Evol. Microbiol.">
        <title>Desulfovibrio senegalensis sp. nov., a mesophilic sulfate reducer isolated from marine sediment.</title>
        <authorList>
            <person name="Thioye A."/>
            <person name="Gam Z.B.A."/>
            <person name="Mbengue M."/>
            <person name="Cayol J.L."/>
            <person name="Joseph-Bartoli M."/>
            <person name="Toure-Kane C."/>
            <person name="Labat M."/>
        </authorList>
    </citation>
    <scope>NUCLEOTIDE SEQUENCE [LARGE SCALE GENOMIC DNA]</scope>
    <source>
        <strain evidence="9 10">DSM 101509</strain>
    </source>
</reference>
<dbReference type="GO" id="GO:0008972">
    <property type="term" value="F:phosphomethylpyrimidine kinase activity"/>
    <property type="evidence" value="ECO:0007669"/>
    <property type="project" value="InterPro"/>
</dbReference>
<evidence type="ECO:0000256" key="3">
    <source>
        <dbReference type="ARBA" id="ARBA00022679"/>
    </source>
</evidence>
<evidence type="ECO:0000256" key="1">
    <source>
        <dbReference type="ARBA" id="ARBA00004948"/>
    </source>
</evidence>
<evidence type="ECO:0000256" key="5">
    <source>
        <dbReference type="ARBA" id="ARBA00022777"/>
    </source>
</evidence>
<feature type="domain" description="Thiamine-phosphate synthase ThiN" evidence="8">
    <location>
        <begin position="276"/>
        <end position="445"/>
    </location>
</feature>
<feature type="domain" description="Pyridoxamine kinase/Phosphomethylpyrimidine kinase" evidence="7">
    <location>
        <begin position="14"/>
        <end position="257"/>
    </location>
</feature>
<dbReference type="RefSeq" id="WP_151151489.1">
    <property type="nucleotide sequence ID" value="NZ_WAIE01000005.1"/>
</dbReference>
<name>A0A6N6N166_9BACT</name>
<keyword evidence="6" id="KW-0067">ATP-binding</keyword>
<dbReference type="GO" id="GO:0005524">
    <property type="term" value="F:ATP binding"/>
    <property type="evidence" value="ECO:0007669"/>
    <property type="project" value="UniProtKB-KW"/>
</dbReference>
<sequence length="458" mass="48279">MKRLPGILTIAGSDSGGGAGIQADLKTITMLGAYGASVVTALTAQNTCAVTGIHAPSPEFVARQMETVLKDISVDAAKTGMLFSAEIIEAVSGFLPGKAFPLVVDPVCVAQSGGKLLKPEAVEAMVRHVFPHADLLTPNIPEAELFASMQIENQEDIARAAEKLLAMGPGAVLIKGGHMESVTATDWFVEKGHKPIPLIQPRVETKNNHGTGCTLSAAIATGLGQGLEMAKAIRNAQRYLNLALRAGFDVGQGSGPPNHLAPMFKERAKKDTLERLDRAGRRLMSMSGFSSLVPEVRMNLALAVPFADDENDVAAFTGGIVSTRRGDVTIAGYPCFGASVHVAKGLVAARRVAPAVSAMINLRQDKDVVEALERAGVPVAWVDGEKCPPYVAVADGAWEEWAVYDAMQSYEAPEAVRAVCDRGGPGREPLVRLLAEDCADLMARLCALIDCSGSRNGC</sequence>
<dbReference type="GO" id="GO:0008902">
    <property type="term" value="F:hydroxymethylpyrimidine kinase activity"/>
    <property type="evidence" value="ECO:0007669"/>
    <property type="project" value="UniProtKB-EC"/>
</dbReference>
<evidence type="ECO:0000256" key="4">
    <source>
        <dbReference type="ARBA" id="ARBA00022741"/>
    </source>
</evidence>
<dbReference type="InterPro" id="IPR004399">
    <property type="entry name" value="HMP/HMP-P_kinase_dom"/>
</dbReference>
<dbReference type="OrthoDB" id="9810880at2"/>
<keyword evidence="5 9" id="KW-0418">Kinase</keyword>
<accession>A0A6N6N166</accession>
<gene>
    <name evidence="9" type="primary">thiD</name>
    <name evidence="9" type="ORF">F8A88_12460</name>
</gene>
<dbReference type="GO" id="GO:0009228">
    <property type="term" value="P:thiamine biosynthetic process"/>
    <property type="evidence" value="ECO:0007669"/>
    <property type="project" value="InterPro"/>
</dbReference>
<organism evidence="9 10">
    <name type="scientific">Pseudodesulfovibrio senegalensis</name>
    <dbReference type="NCBI Taxonomy" id="1721087"/>
    <lineage>
        <taxon>Bacteria</taxon>
        <taxon>Pseudomonadati</taxon>
        <taxon>Thermodesulfobacteriota</taxon>
        <taxon>Desulfovibrionia</taxon>
        <taxon>Desulfovibrionales</taxon>
        <taxon>Desulfovibrionaceae</taxon>
    </lineage>
</organism>
<evidence type="ECO:0000256" key="2">
    <source>
        <dbReference type="ARBA" id="ARBA00012135"/>
    </source>
</evidence>
<dbReference type="InterPro" id="IPR013749">
    <property type="entry name" value="PM/HMP-P_kinase-1"/>
</dbReference>
<evidence type="ECO:0000313" key="9">
    <source>
        <dbReference type="EMBL" id="KAB1441234.1"/>
    </source>
</evidence>
<dbReference type="CDD" id="cd01169">
    <property type="entry name" value="HMPP_kinase"/>
    <property type="match status" value="1"/>
</dbReference>
<dbReference type="GO" id="GO:0009229">
    <property type="term" value="P:thiamine diphosphate biosynthetic process"/>
    <property type="evidence" value="ECO:0007669"/>
    <property type="project" value="UniProtKB-UniPathway"/>
</dbReference>
<dbReference type="PANTHER" id="PTHR20858:SF17">
    <property type="entry name" value="HYDROXYMETHYLPYRIMIDINE_PHOSPHOMETHYLPYRIMIDINE KINASE THI20-RELATED"/>
    <property type="match status" value="1"/>
</dbReference>
<dbReference type="InterPro" id="IPR029056">
    <property type="entry name" value="Ribokinase-like"/>
</dbReference>
<evidence type="ECO:0000313" key="10">
    <source>
        <dbReference type="Proteomes" id="UP000438699"/>
    </source>
</evidence>
<dbReference type="AlphaFoldDB" id="A0A6N6N166"/>
<dbReference type="InterPro" id="IPR019293">
    <property type="entry name" value="ThiN"/>
</dbReference>
<dbReference type="Pfam" id="PF08543">
    <property type="entry name" value="Phos_pyr_kin"/>
    <property type="match status" value="1"/>
</dbReference>
<dbReference type="EC" id="2.7.1.49" evidence="2"/>
<dbReference type="PANTHER" id="PTHR20858">
    <property type="entry name" value="PHOSPHOMETHYLPYRIMIDINE KINASE"/>
    <property type="match status" value="1"/>
</dbReference>
<dbReference type="FunFam" id="3.40.1190.20:FF:000003">
    <property type="entry name" value="Phosphomethylpyrimidine kinase ThiD"/>
    <property type="match status" value="1"/>
</dbReference>
<dbReference type="SUPFAM" id="SSF53613">
    <property type="entry name" value="Ribokinase-like"/>
    <property type="match status" value="1"/>
</dbReference>